<evidence type="ECO:0000313" key="2">
    <source>
        <dbReference type="Proteomes" id="UP000612456"/>
    </source>
</evidence>
<reference evidence="1" key="2">
    <citation type="submission" date="2020-09" db="EMBL/GenBank/DDBJ databases">
        <authorList>
            <person name="Sun Q."/>
            <person name="Zhou Y."/>
        </authorList>
    </citation>
    <scope>NUCLEOTIDE SEQUENCE</scope>
    <source>
        <strain evidence="1">CGMCC 1.15178</strain>
    </source>
</reference>
<organism evidence="1 2">
    <name type="scientific">Paenibacillus nasutitermitis</name>
    <dbReference type="NCBI Taxonomy" id="1652958"/>
    <lineage>
        <taxon>Bacteria</taxon>
        <taxon>Bacillati</taxon>
        <taxon>Bacillota</taxon>
        <taxon>Bacilli</taxon>
        <taxon>Bacillales</taxon>
        <taxon>Paenibacillaceae</taxon>
        <taxon>Paenibacillus</taxon>
    </lineage>
</organism>
<evidence type="ECO:0000313" key="1">
    <source>
        <dbReference type="EMBL" id="GGD87631.1"/>
    </source>
</evidence>
<accession>A0A916ZD05</accession>
<comment type="caution">
    <text evidence="1">The sequence shown here is derived from an EMBL/GenBank/DDBJ whole genome shotgun (WGS) entry which is preliminary data.</text>
</comment>
<reference evidence="1" key="1">
    <citation type="journal article" date="2014" name="Int. J. Syst. Evol. Microbiol.">
        <title>Complete genome sequence of Corynebacterium casei LMG S-19264T (=DSM 44701T), isolated from a smear-ripened cheese.</title>
        <authorList>
            <consortium name="US DOE Joint Genome Institute (JGI-PGF)"/>
            <person name="Walter F."/>
            <person name="Albersmeier A."/>
            <person name="Kalinowski J."/>
            <person name="Ruckert C."/>
        </authorList>
    </citation>
    <scope>NUCLEOTIDE SEQUENCE</scope>
    <source>
        <strain evidence="1">CGMCC 1.15178</strain>
    </source>
</reference>
<dbReference type="EMBL" id="BMHP01000004">
    <property type="protein sequence ID" value="GGD87631.1"/>
    <property type="molecule type" value="Genomic_DNA"/>
</dbReference>
<keyword evidence="2" id="KW-1185">Reference proteome</keyword>
<dbReference type="AlphaFoldDB" id="A0A916ZD05"/>
<dbReference type="Proteomes" id="UP000612456">
    <property type="component" value="Unassembled WGS sequence"/>
</dbReference>
<gene>
    <name evidence="1" type="ORF">GCM10010911_52600</name>
</gene>
<protein>
    <submittedName>
        <fullName evidence="1">Uncharacterized protein</fullName>
    </submittedName>
</protein>
<sequence>MLHTARQTDNLLMIVSGTREQLINEKKIAAPFEGTAIFFVCVKRIEASASMYIHFSFLLL</sequence>
<name>A0A916ZD05_9BACL</name>
<proteinExistence type="predicted"/>